<name>A0A1Q5TNZ8_9EURO</name>
<keyword evidence="3" id="KW-1185">Reference proteome</keyword>
<reference evidence="2 3" key="1">
    <citation type="submission" date="2016-10" db="EMBL/GenBank/DDBJ databases">
        <title>Genome sequence of the ascomycete fungus Penicillium subrubescens.</title>
        <authorList>
            <person name="De Vries R.P."/>
            <person name="Peng M."/>
            <person name="Dilokpimol A."/>
            <person name="Hilden K."/>
            <person name="Makela M.R."/>
            <person name="Grigoriev I."/>
            <person name="Riley R."/>
            <person name="Granchi Z."/>
        </authorList>
    </citation>
    <scope>NUCLEOTIDE SEQUENCE [LARGE SCALE GENOMIC DNA]</scope>
    <source>
        <strain evidence="2 3">CBS 132785</strain>
    </source>
</reference>
<evidence type="ECO:0000313" key="2">
    <source>
        <dbReference type="EMBL" id="OKP01965.1"/>
    </source>
</evidence>
<feature type="compositionally biased region" description="Basic and acidic residues" evidence="1">
    <location>
        <begin position="17"/>
        <end position="33"/>
    </location>
</feature>
<feature type="region of interest" description="Disordered" evidence="1">
    <location>
        <begin position="1"/>
        <end position="33"/>
    </location>
</feature>
<feature type="compositionally biased region" description="Polar residues" evidence="1">
    <location>
        <begin position="1"/>
        <end position="13"/>
    </location>
</feature>
<protein>
    <submittedName>
        <fullName evidence="2">Uncharacterized protein</fullName>
    </submittedName>
</protein>
<sequence>MFTNQKTYQSAQGQLVAKDKETSAEEDTHTADPKIEVCVPGRVASLSDQSDEEYYRAAQTGTKTCFADIYQPWKQTKAPQMWPLKPT</sequence>
<proteinExistence type="predicted"/>
<dbReference type="Proteomes" id="UP000186955">
    <property type="component" value="Unassembled WGS sequence"/>
</dbReference>
<gene>
    <name evidence="2" type="ORF">PENSUB_7195</name>
</gene>
<accession>A0A1Q5TNZ8</accession>
<dbReference type="EMBL" id="MNBE01000630">
    <property type="protein sequence ID" value="OKP01965.1"/>
    <property type="molecule type" value="Genomic_DNA"/>
</dbReference>
<evidence type="ECO:0000256" key="1">
    <source>
        <dbReference type="SAM" id="MobiDB-lite"/>
    </source>
</evidence>
<comment type="caution">
    <text evidence="2">The sequence shown here is derived from an EMBL/GenBank/DDBJ whole genome shotgun (WGS) entry which is preliminary data.</text>
</comment>
<organism evidence="2 3">
    <name type="scientific">Penicillium subrubescens</name>
    <dbReference type="NCBI Taxonomy" id="1316194"/>
    <lineage>
        <taxon>Eukaryota</taxon>
        <taxon>Fungi</taxon>
        <taxon>Dikarya</taxon>
        <taxon>Ascomycota</taxon>
        <taxon>Pezizomycotina</taxon>
        <taxon>Eurotiomycetes</taxon>
        <taxon>Eurotiomycetidae</taxon>
        <taxon>Eurotiales</taxon>
        <taxon>Aspergillaceae</taxon>
        <taxon>Penicillium</taxon>
    </lineage>
</organism>
<dbReference type="AlphaFoldDB" id="A0A1Q5TNZ8"/>
<evidence type="ECO:0000313" key="3">
    <source>
        <dbReference type="Proteomes" id="UP000186955"/>
    </source>
</evidence>